<dbReference type="SUPFAM" id="SSF52540">
    <property type="entry name" value="P-loop containing nucleoside triphosphate hydrolases"/>
    <property type="match status" value="1"/>
</dbReference>
<feature type="transmembrane region" description="Helical" evidence="1">
    <location>
        <begin position="453"/>
        <end position="476"/>
    </location>
</feature>
<dbReference type="PANTHER" id="PTHR32309:SF13">
    <property type="entry name" value="FERRIC ENTEROBACTIN TRANSPORT PROTEIN FEPE"/>
    <property type="match status" value="1"/>
</dbReference>
<keyword evidence="4" id="KW-1185">Reference proteome</keyword>
<dbReference type="GO" id="GO:0005886">
    <property type="term" value="C:plasma membrane"/>
    <property type="evidence" value="ECO:0007669"/>
    <property type="project" value="TreeGrafter"/>
</dbReference>
<dbReference type="Proteomes" id="UP000320300">
    <property type="component" value="Unassembled WGS sequence"/>
</dbReference>
<name>A0A521E6A2_9SPHI</name>
<dbReference type="PANTHER" id="PTHR32309">
    <property type="entry name" value="TYROSINE-PROTEIN KINASE"/>
    <property type="match status" value="1"/>
</dbReference>
<evidence type="ECO:0000259" key="2">
    <source>
        <dbReference type="Pfam" id="PF01656"/>
    </source>
</evidence>
<reference evidence="3 4" key="1">
    <citation type="submission" date="2017-05" db="EMBL/GenBank/DDBJ databases">
        <authorList>
            <person name="Varghese N."/>
            <person name="Submissions S."/>
        </authorList>
    </citation>
    <scope>NUCLEOTIDE SEQUENCE [LARGE SCALE GENOMIC DNA]</scope>
    <source>
        <strain evidence="3 4">DSM 19036</strain>
    </source>
</reference>
<accession>A0A521E6A2</accession>
<protein>
    <submittedName>
        <fullName evidence="3">Chromosome partitioning ATPase, Mrp family, contains Fe-S cluster</fullName>
    </submittedName>
</protein>
<dbReference type="InterPro" id="IPR050445">
    <property type="entry name" value="Bact_polysacc_biosynth/exp"/>
</dbReference>
<evidence type="ECO:0000313" key="3">
    <source>
        <dbReference type="EMBL" id="SMO79478.1"/>
    </source>
</evidence>
<dbReference type="RefSeq" id="WP_142528936.1">
    <property type="nucleotide sequence ID" value="NZ_CBCSJO010000007.1"/>
</dbReference>
<feature type="transmembrane region" description="Helical" evidence="1">
    <location>
        <begin position="12"/>
        <end position="32"/>
    </location>
</feature>
<dbReference type="InterPro" id="IPR002586">
    <property type="entry name" value="CobQ/CobB/MinD/ParA_Nub-bd_dom"/>
</dbReference>
<organism evidence="3 4">
    <name type="scientific">Pedobacter westerhofensis</name>
    <dbReference type="NCBI Taxonomy" id="425512"/>
    <lineage>
        <taxon>Bacteria</taxon>
        <taxon>Pseudomonadati</taxon>
        <taxon>Bacteroidota</taxon>
        <taxon>Sphingobacteriia</taxon>
        <taxon>Sphingobacteriales</taxon>
        <taxon>Sphingobacteriaceae</taxon>
        <taxon>Pedobacter</taxon>
    </lineage>
</organism>
<dbReference type="EMBL" id="FXTN01000007">
    <property type="protein sequence ID" value="SMO79478.1"/>
    <property type="molecule type" value="Genomic_DNA"/>
</dbReference>
<feature type="domain" description="CobQ/CobB/MinD/ParA nucleotide binding" evidence="2">
    <location>
        <begin position="550"/>
        <end position="711"/>
    </location>
</feature>
<dbReference type="Pfam" id="PF01656">
    <property type="entry name" value="CbiA"/>
    <property type="match status" value="1"/>
</dbReference>
<keyword evidence="1" id="KW-0812">Transmembrane</keyword>
<keyword evidence="1" id="KW-0472">Membrane</keyword>
<gene>
    <name evidence="3" type="ORF">SAMN06265348_107100</name>
</gene>
<dbReference type="AlphaFoldDB" id="A0A521E6A2"/>
<evidence type="ECO:0000313" key="4">
    <source>
        <dbReference type="Proteomes" id="UP000320300"/>
    </source>
</evidence>
<dbReference type="GO" id="GO:0004713">
    <property type="term" value="F:protein tyrosine kinase activity"/>
    <property type="evidence" value="ECO:0007669"/>
    <property type="project" value="TreeGrafter"/>
</dbReference>
<proteinExistence type="predicted"/>
<keyword evidence="1" id="KW-1133">Transmembrane helix</keyword>
<dbReference type="OrthoDB" id="972983at2"/>
<sequence>MDIKSFFKLLNRYKWILILVPLISAVATYFLVKQLPKTYNSEALIATGIVDPSKQVAGAPQMDYFKMTQEFNNIIEKMKMRKIMSILSYRLVLHDLENPAEAFKPYSEKVDSLTVAQRQQVIKLFRHNLDAKIPLSLADNKAEFKLYDIVSSMGYGETAINKGLDINHPDNSDFIKVTFTSSNPLLSAYVVNTLTNDFIRNYGIDVNFNQGQSNELLDSVLKVKEGDMNAKNLALKDFKMKNGVLNLDKQSQLVYAQITAAEDRKGQVLSNIQANQNAIAQIESRLRSDDPNLGKNVSRDNSAYVNIKNQLEIANKRYVDGNFKPEDKRRIDSLTNIQVAISSNNSDKYVVDPQVSRQALLQQKYQLETTVAQLSGSVKSLNGELATANSKYNAMVPFDANIQNYQRDADLATKDYLEALNRINTTQTQQNMGLKLQVAQMGMPGFPDKSKTLIYTALSGIATLAVCFAVLLALFVTDGSVNTSHQLASVTKSKVIGSLNFIPDEDKTIKTIWENTSTNNHYSIHKELLRSLRFEISDLLAENDNRILGITSLVGGEGKTFVAANLAYAYAMTGKKILLIGGEQASPVLSDSKQLTRSQNFETFLINREIKVEDLITKLSKVDHQKSLLEIQNERNLKSGFDVLKKQFDIIIIDIESLTDINIAKEWLSFTEKSIAVFAAGRSLTDGDKDMVQLLKKQPGFIGWVINKVRLSEIQD</sequence>
<dbReference type="InterPro" id="IPR027417">
    <property type="entry name" value="P-loop_NTPase"/>
</dbReference>
<evidence type="ECO:0000256" key="1">
    <source>
        <dbReference type="SAM" id="Phobius"/>
    </source>
</evidence>
<dbReference type="Gene3D" id="3.40.50.300">
    <property type="entry name" value="P-loop containing nucleotide triphosphate hydrolases"/>
    <property type="match status" value="1"/>
</dbReference>